<evidence type="ECO:0000313" key="1">
    <source>
        <dbReference type="EMBL" id="GIX69074.1"/>
    </source>
</evidence>
<sequence>MLLELHPNRPLPTSFQAFGGYRPPTEREFAITLAASHVRMKEESVLTGNRHSPMLVSRLFELFARGGSLLSQHLNSPGFM</sequence>
<evidence type="ECO:0000313" key="2">
    <source>
        <dbReference type="Proteomes" id="UP001054945"/>
    </source>
</evidence>
<dbReference type="AlphaFoldDB" id="A0AAV4ME48"/>
<comment type="caution">
    <text evidence="1">The sequence shown here is derived from an EMBL/GenBank/DDBJ whole genome shotgun (WGS) entry which is preliminary data.</text>
</comment>
<gene>
    <name evidence="1" type="ORF">CEXT_511771</name>
</gene>
<reference evidence="1 2" key="1">
    <citation type="submission" date="2021-06" db="EMBL/GenBank/DDBJ databases">
        <title>Caerostris extrusa draft genome.</title>
        <authorList>
            <person name="Kono N."/>
            <person name="Arakawa K."/>
        </authorList>
    </citation>
    <scope>NUCLEOTIDE SEQUENCE [LARGE SCALE GENOMIC DNA]</scope>
</reference>
<keyword evidence="2" id="KW-1185">Reference proteome</keyword>
<dbReference type="Proteomes" id="UP001054945">
    <property type="component" value="Unassembled WGS sequence"/>
</dbReference>
<dbReference type="EMBL" id="BPLR01019544">
    <property type="protein sequence ID" value="GIX69074.1"/>
    <property type="molecule type" value="Genomic_DNA"/>
</dbReference>
<proteinExistence type="predicted"/>
<organism evidence="1 2">
    <name type="scientific">Caerostris extrusa</name>
    <name type="common">Bark spider</name>
    <name type="synonym">Caerostris bankana</name>
    <dbReference type="NCBI Taxonomy" id="172846"/>
    <lineage>
        <taxon>Eukaryota</taxon>
        <taxon>Metazoa</taxon>
        <taxon>Ecdysozoa</taxon>
        <taxon>Arthropoda</taxon>
        <taxon>Chelicerata</taxon>
        <taxon>Arachnida</taxon>
        <taxon>Araneae</taxon>
        <taxon>Araneomorphae</taxon>
        <taxon>Entelegynae</taxon>
        <taxon>Araneoidea</taxon>
        <taxon>Araneidae</taxon>
        <taxon>Caerostris</taxon>
    </lineage>
</organism>
<accession>A0AAV4ME48</accession>
<name>A0AAV4ME48_CAEEX</name>
<protein>
    <submittedName>
        <fullName evidence="1">Uncharacterized protein</fullName>
    </submittedName>
</protein>